<sequence length="24" mass="2351">MPAPLVGPSLFPASAVRTPAGSAR</sequence>
<proteinExistence type="predicted"/>
<evidence type="ECO:0000313" key="2">
    <source>
        <dbReference type="EMBL" id="SVB49399.1"/>
    </source>
</evidence>
<name>A0A382EG98_9ZZZZ</name>
<gene>
    <name evidence="2" type="ORF">METZ01_LOCUS202253</name>
</gene>
<evidence type="ECO:0000256" key="1">
    <source>
        <dbReference type="SAM" id="MobiDB-lite"/>
    </source>
</evidence>
<accession>A0A382EG98</accession>
<organism evidence="2">
    <name type="scientific">marine metagenome</name>
    <dbReference type="NCBI Taxonomy" id="408172"/>
    <lineage>
        <taxon>unclassified sequences</taxon>
        <taxon>metagenomes</taxon>
        <taxon>ecological metagenomes</taxon>
    </lineage>
</organism>
<feature type="region of interest" description="Disordered" evidence="1">
    <location>
        <begin position="1"/>
        <end position="24"/>
    </location>
</feature>
<protein>
    <submittedName>
        <fullName evidence="2">Uncharacterized protein</fullName>
    </submittedName>
</protein>
<dbReference type="EMBL" id="UINC01044230">
    <property type="protein sequence ID" value="SVB49399.1"/>
    <property type="molecule type" value="Genomic_DNA"/>
</dbReference>
<dbReference type="AlphaFoldDB" id="A0A382EG98"/>
<reference evidence="2" key="1">
    <citation type="submission" date="2018-05" db="EMBL/GenBank/DDBJ databases">
        <authorList>
            <person name="Lanie J.A."/>
            <person name="Ng W.-L."/>
            <person name="Kazmierczak K.M."/>
            <person name="Andrzejewski T.M."/>
            <person name="Davidsen T.M."/>
            <person name="Wayne K.J."/>
            <person name="Tettelin H."/>
            <person name="Glass J.I."/>
            <person name="Rusch D."/>
            <person name="Podicherti R."/>
            <person name="Tsui H.-C.T."/>
            <person name="Winkler M.E."/>
        </authorList>
    </citation>
    <scope>NUCLEOTIDE SEQUENCE</scope>
</reference>